<dbReference type="Pfam" id="PF00486">
    <property type="entry name" value="Trans_reg_C"/>
    <property type="match status" value="1"/>
</dbReference>
<reference evidence="12 15" key="3">
    <citation type="submission" date="2023-08" db="EMBL/GenBank/DDBJ databases">
        <title>Whole genome sequencing of Staphylococcus chromogenes NNSch 2386.</title>
        <authorList>
            <person name="Kropotov V.S."/>
            <person name="Boriskina E.V."/>
            <person name="Gordinskaya N.A."/>
            <person name="Shkurkina I.S."/>
            <person name="Kryazhev D.V."/>
            <person name="Alekseeva A.E."/>
            <person name="Makhova M.A."/>
        </authorList>
    </citation>
    <scope>NUCLEOTIDE SEQUENCE [LARGE SCALE GENOMIC DNA]</scope>
    <source>
        <strain evidence="12 15">NNSch 2386</strain>
    </source>
</reference>
<keyword evidence="2" id="KW-0716">Sensory transduction</keyword>
<dbReference type="InterPro" id="IPR011006">
    <property type="entry name" value="CheY-like_superfamily"/>
</dbReference>
<dbReference type="PANTHER" id="PTHR48111">
    <property type="entry name" value="REGULATOR OF RPOS"/>
    <property type="match status" value="1"/>
</dbReference>
<evidence type="ECO:0000256" key="8">
    <source>
        <dbReference type="PROSITE-ProRule" id="PRU00169"/>
    </source>
</evidence>
<dbReference type="InterPro" id="IPR001867">
    <property type="entry name" value="OmpR/PhoB-type_DNA-bd"/>
</dbReference>
<dbReference type="InterPro" id="IPR036388">
    <property type="entry name" value="WH-like_DNA-bd_sf"/>
</dbReference>
<evidence type="ECO:0000259" key="10">
    <source>
        <dbReference type="PROSITE" id="PS50110"/>
    </source>
</evidence>
<dbReference type="EMBL" id="PZBZ01000040">
    <property type="protein sequence ID" value="PTG13097.1"/>
    <property type="molecule type" value="Genomic_DNA"/>
</dbReference>
<dbReference type="SMART" id="SM00862">
    <property type="entry name" value="Trans_reg_C"/>
    <property type="match status" value="1"/>
</dbReference>
<evidence type="ECO:0000313" key="14">
    <source>
        <dbReference type="Proteomes" id="UP000242704"/>
    </source>
</evidence>
<gene>
    <name evidence="13" type="ORF">BU653_07985</name>
    <name evidence="12" type="ORF">RCF65_06210</name>
</gene>
<dbReference type="SUPFAM" id="SSF52172">
    <property type="entry name" value="CheY-like"/>
    <property type="match status" value="1"/>
</dbReference>
<evidence type="ECO:0000313" key="13">
    <source>
        <dbReference type="EMBL" id="PTG13097.1"/>
    </source>
</evidence>
<feature type="modified residue" description="4-aspartylphosphate" evidence="8">
    <location>
        <position position="53"/>
    </location>
</feature>
<dbReference type="RefSeq" id="WP_105967358.1">
    <property type="nucleotide sequence ID" value="NZ_CP084719.1"/>
</dbReference>
<reference evidence="13 14" key="1">
    <citation type="journal article" date="2016" name="Front. Microbiol.">
        <title>Comprehensive Phylogenetic Analysis of Bovine Non-aureus Staphylococci Species Based on Whole-Genome Sequencing.</title>
        <authorList>
            <person name="Naushad S."/>
            <person name="Barkema H.W."/>
            <person name="Luby C."/>
            <person name="Condas L.A."/>
            <person name="Nobrega D.B."/>
            <person name="Carson D.A."/>
            <person name="De Buck J."/>
        </authorList>
    </citation>
    <scope>NUCLEOTIDE SEQUENCE [LARGE SCALE GENOMIC DNA]</scope>
    <source>
        <strain evidence="13 14">SNUC 505</strain>
    </source>
</reference>
<feature type="domain" description="Response regulatory" evidence="10">
    <location>
        <begin position="4"/>
        <end position="117"/>
    </location>
</feature>
<dbReference type="Gene3D" id="1.10.10.10">
    <property type="entry name" value="Winged helix-like DNA-binding domain superfamily/Winged helix DNA-binding domain"/>
    <property type="match status" value="1"/>
</dbReference>
<dbReference type="Proteomes" id="UP000242704">
    <property type="component" value="Unassembled WGS sequence"/>
</dbReference>
<dbReference type="InterPro" id="IPR039420">
    <property type="entry name" value="WalR-like"/>
</dbReference>
<feature type="DNA-binding region" description="OmpR/PhoB-type" evidence="9">
    <location>
        <begin position="126"/>
        <end position="222"/>
    </location>
</feature>
<comment type="caution">
    <text evidence="13">The sequence shown here is derived from an EMBL/GenBank/DDBJ whole genome shotgun (WGS) entry which is preliminary data.</text>
</comment>
<dbReference type="PROSITE" id="PS50110">
    <property type="entry name" value="RESPONSE_REGULATORY"/>
    <property type="match status" value="1"/>
</dbReference>
<sequence>MKYKALIIEDNVEIAHIISLYLARLDTQSTIVYTGLDGLEKAQSEVFDLIILDLMLPGKSGDEIIEDLKRLSKARVIVVSAKSEVNDKVNLLLLGADDYIIKPFDKEEFSARIQVQLRNIRTESSNRTITWKGLKLNKTKRCLTLNDHTIELTNTEFDLLKLLMSKPETPFTKKQIYESIQGMYIGDDNTINVHISNLRKKLAQYSNDSYIKTVWGIGFMLV</sequence>
<accession>A0AAE5T1F5</accession>
<evidence type="ECO:0000313" key="15">
    <source>
        <dbReference type="Proteomes" id="UP001240157"/>
    </source>
</evidence>
<evidence type="ECO:0000256" key="5">
    <source>
        <dbReference type="ARBA" id="ARBA00023125"/>
    </source>
</evidence>
<evidence type="ECO:0000256" key="3">
    <source>
        <dbReference type="ARBA" id="ARBA00023012"/>
    </source>
</evidence>
<evidence type="ECO:0000256" key="6">
    <source>
        <dbReference type="ARBA" id="ARBA00023163"/>
    </source>
</evidence>
<evidence type="ECO:0000256" key="2">
    <source>
        <dbReference type="ARBA" id="ARBA00022606"/>
    </source>
</evidence>
<name>A0AAE5T1F5_STACR</name>
<keyword evidence="6" id="KW-0804">Transcription</keyword>
<evidence type="ECO:0000256" key="4">
    <source>
        <dbReference type="ARBA" id="ARBA00023015"/>
    </source>
</evidence>
<dbReference type="GO" id="GO:0000976">
    <property type="term" value="F:transcription cis-regulatory region binding"/>
    <property type="evidence" value="ECO:0007669"/>
    <property type="project" value="TreeGrafter"/>
</dbReference>
<dbReference type="GO" id="GO:0005829">
    <property type="term" value="C:cytosol"/>
    <property type="evidence" value="ECO:0007669"/>
    <property type="project" value="TreeGrafter"/>
</dbReference>
<evidence type="ECO:0000256" key="7">
    <source>
        <dbReference type="ARBA" id="ARBA00040348"/>
    </source>
</evidence>
<evidence type="ECO:0000256" key="1">
    <source>
        <dbReference type="ARBA" id="ARBA00022553"/>
    </source>
</evidence>
<dbReference type="Gene3D" id="3.40.50.2300">
    <property type="match status" value="1"/>
</dbReference>
<evidence type="ECO:0000256" key="9">
    <source>
        <dbReference type="PROSITE-ProRule" id="PRU01091"/>
    </source>
</evidence>
<dbReference type="AlphaFoldDB" id="A0AAE5T1F5"/>
<keyword evidence="3" id="KW-0902">Two-component regulatory system</keyword>
<dbReference type="Pfam" id="PF00072">
    <property type="entry name" value="Response_reg"/>
    <property type="match status" value="1"/>
</dbReference>
<dbReference type="GO" id="GO:0006355">
    <property type="term" value="P:regulation of DNA-templated transcription"/>
    <property type="evidence" value="ECO:0007669"/>
    <property type="project" value="InterPro"/>
</dbReference>
<evidence type="ECO:0000259" key="11">
    <source>
        <dbReference type="PROSITE" id="PS51755"/>
    </source>
</evidence>
<keyword evidence="5 9" id="KW-0238">DNA-binding</keyword>
<keyword evidence="1 8" id="KW-0597">Phosphoprotein</keyword>
<dbReference type="InterPro" id="IPR001789">
    <property type="entry name" value="Sig_transdc_resp-reg_receiver"/>
</dbReference>
<dbReference type="PROSITE" id="PS51755">
    <property type="entry name" value="OMPR_PHOB"/>
    <property type="match status" value="1"/>
</dbReference>
<dbReference type="CDD" id="cd00383">
    <property type="entry name" value="trans_reg_C"/>
    <property type="match status" value="1"/>
</dbReference>
<proteinExistence type="predicted"/>
<dbReference type="EMBL" id="JAVGJF010000031">
    <property type="protein sequence ID" value="MDQ7175578.1"/>
    <property type="molecule type" value="Genomic_DNA"/>
</dbReference>
<protein>
    <recommendedName>
        <fullName evidence="7">Response regulator SaeR</fullName>
    </recommendedName>
</protein>
<feature type="domain" description="OmpR/PhoB-type" evidence="11">
    <location>
        <begin position="126"/>
        <end position="222"/>
    </location>
</feature>
<dbReference type="SMART" id="SM00448">
    <property type="entry name" value="REC"/>
    <property type="match status" value="1"/>
</dbReference>
<organism evidence="13 14">
    <name type="scientific">Staphylococcus chromogenes</name>
    <name type="common">Staphylococcus hyicus subsp. chromogenes</name>
    <dbReference type="NCBI Taxonomy" id="46126"/>
    <lineage>
        <taxon>Bacteria</taxon>
        <taxon>Bacillati</taxon>
        <taxon>Bacillota</taxon>
        <taxon>Bacilli</taxon>
        <taxon>Bacillales</taxon>
        <taxon>Staphylococcaceae</taxon>
        <taxon>Staphylococcus</taxon>
    </lineage>
</organism>
<reference evidence="13" key="2">
    <citation type="submission" date="2018-03" db="EMBL/GenBank/DDBJ databases">
        <authorList>
            <person name="Naushad S."/>
        </authorList>
    </citation>
    <scope>NUCLEOTIDE SEQUENCE</scope>
    <source>
        <strain evidence="13">SNUC 505</strain>
    </source>
</reference>
<dbReference type="GO" id="GO:0000156">
    <property type="term" value="F:phosphorelay response regulator activity"/>
    <property type="evidence" value="ECO:0007669"/>
    <property type="project" value="TreeGrafter"/>
</dbReference>
<dbReference type="Proteomes" id="UP001240157">
    <property type="component" value="Unassembled WGS sequence"/>
</dbReference>
<dbReference type="GO" id="GO:0032993">
    <property type="term" value="C:protein-DNA complex"/>
    <property type="evidence" value="ECO:0007669"/>
    <property type="project" value="TreeGrafter"/>
</dbReference>
<dbReference type="PANTHER" id="PTHR48111:SF2">
    <property type="entry name" value="RESPONSE REGULATOR SAER"/>
    <property type="match status" value="1"/>
</dbReference>
<evidence type="ECO:0000313" key="12">
    <source>
        <dbReference type="EMBL" id="MDQ7175578.1"/>
    </source>
</evidence>
<keyword evidence="4" id="KW-0805">Transcription regulation</keyword>